<gene>
    <name evidence="5" type="ORF">D5086_0000314800</name>
</gene>
<feature type="domain" description="S-locus glycoprotein" evidence="4">
    <location>
        <begin position="1"/>
        <end position="57"/>
    </location>
</feature>
<feature type="transmembrane region" description="Helical" evidence="3">
    <location>
        <begin position="101"/>
        <end position="122"/>
    </location>
</feature>
<protein>
    <submittedName>
        <fullName evidence="5">Brassica self-incompatibility locus family protein</fullName>
    </submittedName>
</protein>
<evidence type="ECO:0000259" key="4">
    <source>
        <dbReference type="Pfam" id="PF00954"/>
    </source>
</evidence>
<evidence type="ECO:0000256" key="2">
    <source>
        <dbReference type="ARBA" id="ARBA00023157"/>
    </source>
</evidence>
<proteinExistence type="predicted"/>
<dbReference type="PANTHER" id="PTHR32444">
    <property type="entry name" value="BULB-TYPE LECTIN DOMAIN-CONTAINING PROTEIN"/>
    <property type="match status" value="1"/>
</dbReference>
<organism evidence="5">
    <name type="scientific">Populus alba</name>
    <name type="common">White poplar</name>
    <dbReference type="NCBI Taxonomy" id="43335"/>
    <lineage>
        <taxon>Eukaryota</taxon>
        <taxon>Viridiplantae</taxon>
        <taxon>Streptophyta</taxon>
        <taxon>Embryophyta</taxon>
        <taxon>Tracheophyta</taxon>
        <taxon>Spermatophyta</taxon>
        <taxon>Magnoliopsida</taxon>
        <taxon>eudicotyledons</taxon>
        <taxon>Gunneridae</taxon>
        <taxon>Pentapetalae</taxon>
        <taxon>rosids</taxon>
        <taxon>fabids</taxon>
        <taxon>Malpighiales</taxon>
        <taxon>Salicaceae</taxon>
        <taxon>Saliceae</taxon>
        <taxon>Populus</taxon>
    </lineage>
</organism>
<dbReference type="AlphaFoldDB" id="A0A4U5MAZ0"/>
<keyword evidence="3" id="KW-0472">Membrane</keyword>
<dbReference type="PANTHER" id="PTHR32444:SF89">
    <property type="entry name" value="S GLYCOPROTEIN"/>
    <property type="match status" value="1"/>
</dbReference>
<name>A0A4U5MAZ0_POPAL</name>
<keyword evidence="3" id="KW-1133">Transmembrane helix</keyword>
<dbReference type="EMBL" id="RCHU01001224">
    <property type="protein sequence ID" value="TKR66102.1"/>
    <property type="molecule type" value="Genomic_DNA"/>
</dbReference>
<dbReference type="Pfam" id="PF00954">
    <property type="entry name" value="S_locus_glycop"/>
    <property type="match status" value="1"/>
</dbReference>
<evidence type="ECO:0000256" key="3">
    <source>
        <dbReference type="SAM" id="Phobius"/>
    </source>
</evidence>
<sequence length="139" mass="15363">MEPVDYMSFNFITNQDEVYYSFHISNKSLYSRLSVTSSGLLQRFAWVPETQQWSQFCNGGSGCVFWTGELFDMRQYPGGGQDLYVRLAASDIGDGGSAGTIIIGIAVGIGILILALSGFSIWKRKRLLSVLKIEAKISC</sequence>
<accession>A0A4U5MAZ0</accession>
<dbReference type="STRING" id="43335.A0A4U5MAZ0"/>
<keyword evidence="1" id="KW-0732">Signal</keyword>
<reference evidence="5" key="1">
    <citation type="submission" date="2018-10" db="EMBL/GenBank/DDBJ databases">
        <title>Population genomic analysis revealed the cold adaptation of white poplar.</title>
        <authorList>
            <person name="Liu Y.-J."/>
        </authorList>
    </citation>
    <scope>NUCLEOTIDE SEQUENCE [LARGE SCALE GENOMIC DNA]</scope>
    <source>
        <strain evidence="5">PAL-ZL1</strain>
    </source>
</reference>
<dbReference type="InterPro" id="IPR000858">
    <property type="entry name" value="S_locus_glycoprot_dom"/>
</dbReference>
<keyword evidence="2" id="KW-1015">Disulfide bond</keyword>
<dbReference type="GO" id="GO:0048544">
    <property type="term" value="P:recognition of pollen"/>
    <property type="evidence" value="ECO:0007669"/>
    <property type="project" value="InterPro"/>
</dbReference>
<evidence type="ECO:0000313" key="5">
    <source>
        <dbReference type="EMBL" id="TKR66102.1"/>
    </source>
</evidence>
<comment type="caution">
    <text evidence="5">The sequence shown here is derived from an EMBL/GenBank/DDBJ whole genome shotgun (WGS) entry which is preliminary data.</text>
</comment>
<evidence type="ECO:0000256" key="1">
    <source>
        <dbReference type="ARBA" id="ARBA00022729"/>
    </source>
</evidence>
<keyword evidence="3" id="KW-0812">Transmembrane</keyword>